<accession>A0ABV7JL56</accession>
<dbReference type="Pfam" id="PF06475">
    <property type="entry name" value="Glycolipid_bind"/>
    <property type="match status" value="1"/>
</dbReference>
<evidence type="ECO:0000313" key="1">
    <source>
        <dbReference type="EMBL" id="MFC3197842.1"/>
    </source>
</evidence>
<protein>
    <submittedName>
        <fullName evidence="1">Glycolipid-binding domain-containing protein</fullName>
    </submittedName>
</protein>
<dbReference type="RefSeq" id="WP_379021922.1">
    <property type="nucleotide sequence ID" value="NZ_JBHRTA010000030.1"/>
</dbReference>
<name>A0ABV7JL56_9SPHI</name>
<dbReference type="InterPro" id="IPR009467">
    <property type="entry name" value="Glycolipid-bd_prot_put"/>
</dbReference>
<keyword evidence="2" id="KW-1185">Reference proteome</keyword>
<dbReference type="Proteomes" id="UP001595526">
    <property type="component" value="Unassembled WGS sequence"/>
</dbReference>
<reference evidence="2" key="1">
    <citation type="journal article" date="2019" name="Int. J. Syst. Evol. Microbiol.">
        <title>The Global Catalogue of Microorganisms (GCM) 10K type strain sequencing project: providing services to taxonomists for standard genome sequencing and annotation.</title>
        <authorList>
            <consortium name="The Broad Institute Genomics Platform"/>
            <consortium name="The Broad Institute Genome Sequencing Center for Infectious Disease"/>
            <person name="Wu L."/>
            <person name="Ma J."/>
        </authorList>
    </citation>
    <scope>NUCLEOTIDE SEQUENCE [LARGE SCALE GENOMIC DNA]</scope>
    <source>
        <strain evidence="2">KCTC 52416</strain>
    </source>
</reference>
<dbReference type="SUPFAM" id="SSF159275">
    <property type="entry name" value="PA1994-like"/>
    <property type="match status" value="1"/>
</dbReference>
<dbReference type="EMBL" id="JBHRTA010000030">
    <property type="protein sequence ID" value="MFC3197842.1"/>
    <property type="molecule type" value="Genomic_DNA"/>
</dbReference>
<sequence>MAKQYVWQGLYYRTMEYLSVEQLASGWWMHGKIVGETSGKPMNMRYNISTDADWVTQQVSVWVDGDPVVELTVPNKDFGECKDVDISMTPFTNTLTINRTKLTVGEVTENTVLYIDVENRLRKPVRQRYSRVDADWYRYENLESGFVSMIKTDADGIVIHYPGIFERVYPAS</sequence>
<gene>
    <name evidence="1" type="ORF">ACFOET_09480</name>
</gene>
<evidence type="ECO:0000313" key="2">
    <source>
        <dbReference type="Proteomes" id="UP001595526"/>
    </source>
</evidence>
<organism evidence="1 2">
    <name type="scientific">Parapedobacter deserti</name>
    <dbReference type="NCBI Taxonomy" id="1912957"/>
    <lineage>
        <taxon>Bacteria</taxon>
        <taxon>Pseudomonadati</taxon>
        <taxon>Bacteroidota</taxon>
        <taxon>Sphingobacteriia</taxon>
        <taxon>Sphingobacteriales</taxon>
        <taxon>Sphingobacteriaceae</taxon>
        <taxon>Parapedobacter</taxon>
    </lineage>
</organism>
<proteinExistence type="predicted"/>
<comment type="caution">
    <text evidence="1">The sequence shown here is derived from an EMBL/GenBank/DDBJ whole genome shotgun (WGS) entry which is preliminary data.</text>
</comment>